<dbReference type="GeneID" id="27703560"/>
<evidence type="ECO:0000256" key="6">
    <source>
        <dbReference type="ARBA" id="ARBA00022843"/>
    </source>
</evidence>
<proteinExistence type="inferred from homology"/>
<dbReference type="InterPro" id="IPR052256">
    <property type="entry name" value="E3_ubiquitin-ligase_CHFR"/>
</dbReference>
<dbReference type="OrthoDB" id="1305878at2759"/>
<evidence type="ECO:0000256" key="5">
    <source>
        <dbReference type="ARBA" id="ARBA00022833"/>
    </source>
</evidence>
<evidence type="ECO:0000256" key="3">
    <source>
        <dbReference type="ARBA" id="ARBA00022723"/>
    </source>
</evidence>
<feature type="region of interest" description="Disordered" evidence="8">
    <location>
        <begin position="313"/>
        <end position="447"/>
    </location>
</feature>
<dbReference type="GO" id="GO:0005634">
    <property type="term" value="C:nucleus"/>
    <property type="evidence" value="ECO:0007669"/>
    <property type="project" value="TreeGrafter"/>
</dbReference>
<dbReference type="Gene3D" id="3.30.60.90">
    <property type="match status" value="1"/>
</dbReference>
<keyword evidence="4 7" id="KW-0863">Zinc-finger</keyword>
<feature type="compositionally biased region" description="Basic and acidic residues" evidence="8">
    <location>
        <begin position="99"/>
        <end position="110"/>
    </location>
</feature>
<dbReference type="RefSeq" id="XP_016615255.1">
    <property type="nucleotide sequence ID" value="XM_016768348.1"/>
</dbReference>
<comment type="similarity">
    <text evidence="1">Belongs to the SH3RF family.</text>
</comment>
<keyword evidence="3" id="KW-0479">Metal-binding</keyword>
<feature type="region of interest" description="Disordered" evidence="8">
    <location>
        <begin position="99"/>
        <end position="248"/>
    </location>
</feature>
<feature type="compositionally biased region" description="Basic residues" evidence="8">
    <location>
        <begin position="619"/>
        <end position="628"/>
    </location>
</feature>
<organism evidence="10 11">
    <name type="scientific">Cladophialophora bantiana (strain ATCC 10958 / CBS 173.52 / CDC B-1940 / NIH 8579)</name>
    <name type="common">Xylohypha bantiana</name>
    <dbReference type="NCBI Taxonomy" id="1442370"/>
    <lineage>
        <taxon>Eukaryota</taxon>
        <taxon>Fungi</taxon>
        <taxon>Dikarya</taxon>
        <taxon>Ascomycota</taxon>
        <taxon>Pezizomycotina</taxon>
        <taxon>Eurotiomycetes</taxon>
        <taxon>Chaetothyriomycetidae</taxon>
        <taxon>Chaetothyriales</taxon>
        <taxon>Herpotrichiellaceae</taxon>
        <taxon>Cladophialophora</taxon>
    </lineage>
</organism>
<keyword evidence="6" id="KW-0832">Ubl conjugation</keyword>
<reference evidence="10" key="1">
    <citation type="submission" date="2015-01" db="EMBL/GenBank/DDBJ databases">
        <title>The Genome Sequence of Cladophialophora bantiana CBS 173.52.</title>
        <authorList>
            <consortium name="The Broad Institute Genomics Platform"/>
            <person name="Cuomo C."/>
            <person name="de Hoog S."/>
            <person name="Gorbushina A."/>
            <person name="Stielow B."/>
            <person name="Teixiera M."/>
            <person name="Abouelleil A."/>
            <person name="Chapman S.B."/>
            <person name="Priest M."/>
            <person name="Young S.K."/>
            <person name="Wortman J."/>
            <person name="Nusbaum C."/>
            <person name="Birren B."/>
        </authorList>
    </citation>
    <scope>NUCLEOTIDE SEQUENCE [LARGE SCALE GENOMIC DNA]</scope>
    <source>
        <strain evidence="10">CBS 173.52</strain>
    </source>
</reference>
<keyword evidence="5" id="KW-0862">Zinc</keyword>
<keyword evidence="2" id="KW-0728">SH3 domain</keyword>
<feature type="compositionally biased region" description="Basic and acidic residues" evidence="8">
    <location>
        <begin position="234"/>
        <end position="243"/>
    </location>
</feature>
<keyword evidence="11" id="KW-1185">Reference proteome</keyword>
<dbReference type="InterPro" id="IPR017907">
    <property type="entry name" value="Znf_RING_CS"/>
</dbReference>
<evidence type="ECO:0000256" key="2">
    <source>
        <dbReference type="ARBA" id="ARBA00022443"/>
    </source>
</evidence>
<feature type="compositionally biased region" description="Basic and acidic residues" evidence="8">
    <location>
        <begin position="313"/>
        <end position="335"/>
    </location>
</feature>
<evidence type="ECO:0000256" key="4">
    <source>
        <dbReference type="ARBA" id="ARBA00022771"/>
    </source>
</evidence>
<feature type="compositionally biased region" description="Basic and acidic residues" evidence="8">
    <location>
        <begin position="147"/>
        <end position="163"/>
    </location>
</feature>
<dbReference type="HOGENOM" id="CLU_005224_1_0_1"/>
<feature type="compositionally biased region" description="Basic and acidic residues" evidence="8">
    <location>
        <begin position="117"/>
        <end position="126"/>
    </location>
</feature>
<dbReference type="AlphaFoldDB" id="A0A0D2EEU3"/>
<sequence>MAAITENPTTGLLNLEKELVCFICTEVLYQPLTLLDCLHTFCGSCLKEWFSHQYRKAIHSRTPSSTNPYTCPTCRAPVKNARPYAKINTLLEMFLIANPDKDRTPEEKAEMSQAYKPGDEILPKVENHRRRERRRREEEESAPADSRNGDGGHRERSRRDQHLDPASADTRRGTSGSSRSRERRETAERQRDADRRQIHEQQPASDANSPRPRTAASSNSADLSSLSPPPSSPRHPEAVEARQRGARTVAHQASLISIVSASESGTGTGDSLDEARLMQEILAEGLLDGINIDELTEQEQDALSETIAERIRQLHPERLRRPGSDDSRHDSHGDTTRPPASQIEEPARRSRQSPRNNNREWTQPSSRSSHNVVIGGNESRPRTASSQSAAEQLLTPPHTSAQRRRASDESRRSETSVLRTERTPHPAARSATDLSNRPSSNASSAARIQQLQQLPHAHRSNTEPRTSPRASDVWQAAGGRNISSPPQVASPAQQSPRPDSAQPLMSSVAIGPVPTSIPTLDPAARAPEPTELSAGNASNRSEEPYVACSRCSRPNIQYEVHKHCAPCKVDLCLRCYRSGRGCNHWFGFYRSAMLKFNASHPPNRNNQSVGLPHLLVGRQHQRPSRRHSTTPDASSRLREGNFCDRCGSFANDYFWSCDYCNEGEWGFCNDCVNTNHCCDHPLLPVAYKSSDLNAASSRLGGGPAAVTLSPYSAGGRDVSPAQSAASSVTSAAGPYPGVRPDFLPLDVKTNCDICSRSISPQETRYHCPTHPTPSPENPGLKGDYDICSTCYGRFVETGQIKHEDGPDGWRLCPDGHRMIAVAFERDDEGNERRIITRDIVGGVQMTDADMAAWKLAMKNLHRVDRATLSAVRGDWSWREDEAGTRRKTRARAATLPRSGVQLPPDGGWGKAYIARWSYYPPEDDNTAKGELMFPKHASVHEVEEINDEWWFGVYAGDAGVFPAIFLKSRT</sequence>
<protein>
    <recommendedName>
        <fullName evidence="9">RING-type domain-containing protein</fullName>
    </recommendedName>
</protein>
<evidence type="ECO:0000256" key="1">
    <source>
        <dbReference type="ARBA" id="ARBA00008649"/>
    </source>
</evidence>
<dbReference type="SMART" id="SM00184">
    <property type="entry name" value="RING"/>
    <property type="match status" value="1"/>
</dbReference>
<dbReference type="Gene3D" id="3.30.40.10">
    <property type="entry name" value="Zinc/RING finger domain, C3HC4 (zinc finger)"/>
    <property type="match status" value="1"/>
</dbReference>
<dbReference type="GO" id="GO:0004842">
    <property type="term" value="F:ubiquitin-protein transferase activity"/>
    <property type="evidence" value="ECO:0007669"/>
    <property type="project" value="TreeGrafter"/>
</dbReference>
<dbReference type="InterPro" id="IPR013083">
    <property type="entry name" value="Znf_RING/FYVE/PHD"/>
</dbReference>
<name>A0A0D2EEU3_CLAB1</name>
<feature type="compositionally biased region" description="Low complexity" evidence="8">
    <location>
        <begin position="215"/>
        <end position="226"/>
    </location>
</feature>
<dbReference type="Pfam" id="PF00097">
    <property type="entry name" value="zf-C3HC4"/>
    <property type="match status" value="1"/>
</dbReference>
<dbReference type="InterPro" id="IPR018957">
    <property type="entry name" value="Znf_C3HC4_RING-type"/>
</dbReference>
<dbReference type="InterPro" id="IPR001452">
    <property type="entry name" value="SH3_domain"/>
</dbReference>
<dbReference type="SMART" id="SM00326">
    <property type="entry name" value="SH3"/>
    <property type="match status" value="1"/>
</dbReference>
<dbReference type="GO" id="GO:0006511">
    <property type="term" value="P:ubiquitin-dependent protein catabolic process"/>
    <property type="evidence" value="ECO:0007669"/>
    <property type="project" value="TreeGrafter"/>
</dbReference>
<feature type="compositionally biased region" description="Low complexity" evidence="8">
    <location>
        <begin position="435"/>
        <end position="447"/>
    </location>
</feature>
<gene>
    <name evidence="10" type="ORF">Z519_10632</name>
</gene>
<dbReference type="SUPFAM" id="SSF57850">
    <property type="entry name" value="RING/U-box"/>
    <property type="match status" value="2"/>
</dbReference>
<dbReference type="PANTHER" id="PTHR16079">
    <property type="entry name" value="UBIQUITIN LIGASE PROTEIN CHFR"/>
    <property type="match status" value="1"/>
</dbReference>
<dbReference type="PANTHER" id="PTHR16079:SF4">
    <property type="entry name" value="E3 UBIQUITIN-PROTEIN LIGASE CHFR"/>
    <property type="match status" value="1"/>
</dbReference>
<dbReference type="InterPro" id="IPR036028">
    <property type="entry name" value="SH3-like_dom_sf"/>
</dbReference>
<feature type="region of interest" description="Disordered" evidence="8">
    <location>
        <begin position="477"/>
        <end position="539"/>
    </location>
</feature>
<dbReference type="PROSITE" id="PS50089">
    <property type="entry name" value="ZF_RING_2"/>
    <property type="match status" value="1"/>
</dbReference>
<dbReference type="VEuPathDB" id="FungiDB:Z519_10632"/>
<dbReference type="InterPro" id="IPR001841">
    <property type="entry name" value="Znf_RING"/>
</dbReference>
<evidence type="ECO:0000313" key="11">
    <source>
        <dbReference type="Proteomes" id="UP000053789"/>
    </source>
</evidence>
<dbReference type="GO" id="GO:0008270">
    <property type="term" value="F:zinc ion binding"/>
    <property type="evidence" value="ECO:0007669"/>
    <property type="project" value="UniProtKB-KW"/>
</dbReference>
<dbReference type="PROSITE" id="PS00518">
    <property type="entry name" value="ZF_RING_1"/>
    <property type="match status" value="1"/>
</dbReference>
<evidence type="ECO:0000259" key="9">
    <source>
        <dbReference type="PROSITE" id="PS50089"/>
    </source>
</evidence>
<dbReference type="InterPro" id="IPR043145">
    <property type="entry name" value="Znf_ZZ_sf"/>
</dbReference>
<feature type="compositionally biased region" description="Basic and acidic residues" evidence="8">
    <location>
        <begin position="405"/>
        <end position="424"/>
    </location>
</feature>
<evidence type="ECO:0000256" key="7">
    <source>
        <dbReference type="PROSITE-ProRule" id="PRU00175"/>
    </source>
</evidence>
<accession>A0A0D2EEU3</accession>
<feature type="region of interest" description="Disordered" evidence="8">
    <location>
        <begin position="617"/>
        <end position="636"/>
    </location>
</feature>
<dbReference type="EMBL" id="KN846998">
    <property type="protein sequence ID" value="KIW88586.1"/>
    <property type="molecule type" value="Genomic_DNA"/>
</dbReference>
<evidence type="ECO:0000256" key="8">
    <source>
        <dbReference type="SAM" id="MobiDB-lite"/>
    </source>
</evidence>
<dbReference type="GO" id="GO:0016567">
    <property type="term" value="P:protein ubiquitination"/>
    <property type="evidence" value="ECO:0007669"/>
    <property type="project" value="TreeGrafter"/>
</dbReference>
<dbReference type="SUPFAM" id="SSF50044">
    <property type="entry name" value="SH3-domain"/>
    <property type="match status" value="1"/>
</dbReference>
<feature type="compositionally biased region" description="Low complexity" evidence="8">
    <location>
        <begin position="483"/>
        <end position="496"/>
    </location>
</feature>
<evidence type="ECO:0000313" key="10">
    <source>
        <dbReference type="EMBL" id="KIW88586.1"/>
    </source>
</evidence>
<dbReference type="Proteomes" id="UP000053789">
    <property type="component" value="Unassembled WGS sequence"/>
</dbReference>
<feature type="compositionally biased region" description="Basic and acidic residues" evidence="8">
    <location>
        <begin position="179"/>
        <end position="199"/>
    </location>
</feature>
<feature type="compositionally biased region" description="Polar residues" evidence="8">
    <location>
        <begin position="360"/>
        <end position="371"/>
    </location>
</feature>
<feature type="domain" description="RING-type" evidence="9">
    <location>
        <begin position="21"/>
        <end position="75"/>
    </location>
</feature>
<dbReference type="Gene3D" id="2.30.30.40">
    <property type="entry name" value="SH3 Domains"/>
    <property type="match status" value="1"/>
</dbReference>